<accession>A0A520S177</accession>
<dbReference type="SUPFAM" id="SSF46785">
    <property type="entry name" value="Winged helix' DNA-binding domain"/>
    <property type="match status" value="2"/>
</dbReference>
<evidence type="ECO:0000256" key="3">
    <source>
        <dbReference type="ARBA" id="ARBA00022829"/>
    </source>
</evidence>
<keyword evidence="4" id="KW-0131">Cell cycle</keyword>
<dbReference type="Proteomes" id="UP000316199">
    <property type="component" value="Unassembled WGS sequence"/>
</dbReference>
<evidence type="ECO:0000256" key="1">
    <source>
        <dbReference type="ARBA" id="ARBA00022490"/>
    </source>
</evidence>
<dbReference type="InterPro" id="IPR005234">
    <property type="entry name" value="ScpB_csome_segregation"/>
</dbReference>
<feature type="region of interest" description="Disordered" evidence="5">
    <location>
        <begin position="232"/>
        <end position="286"/>
    </location>
</feature>
<dbReference type="AlphaFoldDB" id="A0A520S177"/>
<name>A0A520S177_9GAMM</name>
<dbReference type="NCBIfam" id="TIGR00281">
    <property type="entry name" value="SMC-Scp complex subunit ScpB"/>
    <property type="match status" value="1"/>
</dbReference>
<dbReference type="Gene3D" id="1.10.10.10">
    <property type="entry name" value="Winged helix-like DNA-binding domain superfamily/Winged helix DNA-binding domain"/>
    <property type="match status" value="2"/>
</dbReference>
<keyword evidence="3" id="KW-0159">Chromosome partition</keyword>
<keyword evidence="2" id="KW-0132">Cell division</keyword>
<dbReference type="EMBL" id="SHAG01000015">
    <property type="protein sequence ID" value="RZO76225.1"/>
    <property type="molecule type" value="Genomic_DNA"/>
</dbReference>
<proteinExistence type="predicted"/>
<gene>
    <name evidence="6" type="primary">scpB</name>
    <name evidence="6" type="ORF">EVA68_04830</name>
</gene>
<sequence>MMNDLSSLRQIIEGAILAADCPLNLDKIIGLFDGEQPTRTQILEALEQIEESCSGRGFELKQVASGYRFQVRQEYSEWVSRLWDEKPQRYSRALLETLALIAYKQPITRGDIENVRGVAVSTNIMRTLIEREWVRVVGYRDVPGRPATYATTKNFLDYFNLSGLGELPDLSEADEVGKVNEELDFSELVEEANHNEQGTALAAETATKQTLEEASAEARAIDYNIHSLFPVDGYTQSGRDDEKEQVERDNDAVLDNDIKTSPLPQVSEKSSSNADVFSIDDLDRED</sequence>
<feature type="compositionally biased region" description="Polar residues" evidence="5">
    <location>
        <begin position="262"/>
        <end position="275"/>
    </location>
</feature>
<feature type="compositionally biased region" description="Basic and acidic residues" evidence="5">
    <location>
        <begin position="238"/>
        <end position="251"/>
    </location>
</feature>
<evidence type="ECO:0000313" key="6">
    <source>
        <dbReference type="EMBL" id="RZO76225.1"/>
    </source>
</evidence>
<dbReference type="InterPro" id="IPR036388">
    <property type="entry name" value="WH-like_DNA-bd_sf"/>
</dbReference>
<evidence type="ECO:0000256" key="2">
    <source>
        <dbReference type="ARBA" id="ARBA00022618"/>
    </source>
</evidence>
<evidence type="ECO:0000256" key="4">
    <source>
        <dbReference type="ARBA" id="ARBA00023306"/>
    </source>
</evidence>
<dbReference type="GO" id="GO:0051301">
    <property type="term" value="P:cell division"/>
    <property type="evidence" value="ECO:0007669"/>
    <property type="project" value="UniProtKB-KW"/>
</dbReference>
<reference evidence="6 7" key="1">
    <citation type="submission" date="2019-02" db="EMBL/GenBank/DDBJ databases">
        <title>Prokaryotic population dynamics and viral predation in marine succession experiment using metagenomics: the confinement effect.</title>
        <authorList>
            <person name="Haro-Moreno J.M."/>
            <person name="Rodriguez-Valera F."/>
            <person name="Lopez-Perez M."/>
        </authorList>
    </citation>
    <scope>NUCLEOTIDE SEQUENCE [LARGE SCALE GENOMIC DNA]</scope>
    <source>
        <strain evidence="6">MED-G157</strain>
    </source>
</reference>
<dbReference type="GO" id="GO:0051304">
    <property type="term" value="P:chromosome separation"/>
    <property type="evidence" value="ECO:0007669"/>
    <property type="project" value="InterPro"/>
</dbReference>
<dbReference type="PANTHER" id="PTHR34298">
    <property type="entry name" value="SEGREGATION AND CONDENSATION PROTEIN B"/>
    <property type="match status" value="1"/>
</dbReference>
<comment type="caution">
    <text evidence="6">The sequence shown here is derived from an EMBL/GenBank/DDBJ whole genome shotgun (WGS) entry which is preliminary data.</text>
</comment>
<evidence type="ECO:0000313" key="7">
    <source>
        <dbReference type="Proteomes" id="UP000316199"/>
    </source>
</evidence>
<dbReference type="InterPro" id="IPR036390">
    <property type="entry name" value="WH_DNA-bd_sf"/>
</dbReference>
<dbReference type="PANTHER" id="PTHR34298:SF2">
    <property type="entry name" value="SEGREGATION AND CONDENSATION PROTEIN B"/>
    <property type="match status" value="1"/>
</dbReference>
<dbReference type="Pfam" id="PF04079">
    <property type="entry name" value="SMC_ScpB"/>
    <property type="match status" value="1"/>
</dbReference>
<evidence type="ECO:0000256" key="5">
    <source>
        <dbReference type="SAM" id="MobiDB-lite"/>
    </source>
</evidence>
<organism evidence="6 7">
    <name type="scientific">OM182 bacterium</name>
    <dbReference type="NCBI Taxonomy" id="2510334"/>
    <lineage>
        <taxon>Bacteria</taxon>
        <taxon>Pseudomonadati</taxon>
        <taxon>Pseudomonadota</taxon>
        <taxon>Gammaproteobacteria</taxon>
        <taxon>OMG group</taxon>
        <taxon>OM182 clade</taxon>
    </lineage>
</organism>
<keyword evidence="1" id="KW-0963">Cytoplasm</keyword>
<protein>
    <submittedName>
        <fullName evidence="6">SMC-Scp complex subunit ScpB</fullName>
    </submittedName>
</protein>